<dbReference type="Proteomes" id="UP000249620">
    <property type="component" value="Unassembled WGS sequence"/>
</dbReference>
<keyword evidence="1" id="KW-1133">Transmembrane helix</keyword>
<comment type="caution">
    <text evidence="2">The sequence shown here is derived from an EMBL/GenBank/DDBJ whole genome shotgun (WGS) entry which is preliminary data.</text>
</comment>
<protein>
    <submittedName>
        <fullName evidence="2">Uncharacterized protein</fullName>
    </submittedName>
</protein>
<dbReference type="AlphaFoldDB" id="A0A327YPN5"/>
<dbReference type="EMBL" id="QLMI01000005">
    <property type="protein sequence ID" value="RAK21625.1"/>
    <property type="molecule type" value="Genomic_DNA"/>
</dbReference>
<feature type="transmembrane region" description="Helical" evidence="1">
    <location>
        <begin position="6"/>
        <end position="24"/>
    </location>
</feature>
<evidence type="ECO:0000256" key="1">
    <source>
        <dbReference type="SAM" id="Phobius"/>
    </source>
</evidence>
<proteinExistence type="predicted"/>
<name>A0A327YPN5_9FLAO</name>
<keyword evidence="1" id="KW-0472">Membrane</keyword>
<reference evidence="2 3" key="1">
    <citation type="submission" date="2018-06" db="EMBL/GenBank/DDBJ databases">
        <title>Genomic Encyclopedia of Type Strains, Phase III (KMG-III): the genomes of soil and plant-associated and newly described type strains.</title>
        <authorList>
            <person name="Whitman W."/>
        </authorList>
    </citation>
    <scope>NUCLEOTIDE SEQUENCE [LARGE SCALE GENOMIC DNA]</scope>
    <source>
        <strain evidence="2 3">CGMCC 1.12398</strain>
    </source>
</reference>
<keyword evidence="1" id="KW-0812">Transmembrane</keyword>
<evidence type="ECO:0000313" key="2">
    <source>
        <dbReference type="EMBL" id="RAK21625.1"/>
    </source>
</evidence>
<evidence type="ECO:0000313" key="3">
    <source>
        <dbReference type="Proteomes" id="UP000249620"/>
    </source>
</evidence>
<accession>A0A327YPN5</accession>
<sequence>MSLIEILLSIPFIILCVWILFKAIETAKNSGYNDSYKNRNK</sequence>
<organism evidence="2 3">
    <name type="scientific">Flavobacterium aquaticum</name>
    <dbReference type="NCBI Taxonomy" id="1236486"/>
    <lineage>
        <taxon>Bacteria</taxon>
        <taxon>Pseudomonadati</taxon>
        <taxon>Bacteroidota</taxon>
        <taxon>Flavobacteriia</taxon>
        <taxon>Flavobacteriales</taxon>
        <taxon>Flavobacteriaceae</taxon>
        <taxon>Flavobacterium</taxon>
    </lineage>
</organism>
<keyword evidence="3" id="KW-1185">Reference proteome</keyword>
<gene>
    <name evidence="2" type="ORF">B0I03_10557</name>
</gene>